<evidence type="ECO:0000313" key="1">
    <source>
        <dbReference type="EMBL" id="GEU62492.1"/>
    </source>
</evidence>
<sequence>MMSPGGSIVASLENINGFLDVNTPPDDLIRTYFDQEGVVPKVMLHIFKEFVLLLGRHPFYNEVPHMVVCKMGKPWCTLVTTKRYHVKCLKGSQLLFITDSDIKFLQEENPADQSWFGILLVEEDRTNGKITCVAHKLKGKVPIGGNKDWCFSQFLLECLKGFNTLFGEEEQSILFRNVEN</sequence>
<protein>
    <submittedName>
        <fullName evidence="1">Uncharacterized protein</fullName>
    </submittedName>
</protein>
<accession>A0A6L2LPW1</accession>
<dbReference type="AlphaFoldDB" id="A0A6L2LPW1"/>
<organism evidence="1">
    <name type="scientific">Tanacetum cinerariifolium</name>
    <name type="common">Dalmatian daisy</name>
    <name type="synonym">Chrysanthemum cinerariifolium</name>
    <dbReference type="NCBI Taxonomy" id="118510"/>
    <lineage>
        <taxon>Eukaryota</taxon>
        <taxon>Viridiplantae</taxon>
        <taxon>Streptophyta</taxon>
        <taxon>Embryophyta</taxon>
        <taxon>Tracheophyta</taxon>
        <taxon>Spermatophyta</taxon>
        <taxon>Magnoliopsida</taxon>
        <taxon>eudicotyledons</taxon>
        <taxon>Gunneridae</taxon>
        <taxon>Pentapetalae</taxon>
        <taxon>asterids</taxon>
        <taxon>campanulids</taxon>
        <taxon>Asterales</taxon>
        <taxon>Asteraceae</taxon>
        <taxon>Asteroideae</taxon>
        <taxon>Anthemideae</taxon>
        <taxon>Anthemidinae</taxon>
        <taxon>Tanacetum</taxon>
    </lineage>
</organism>
<proteinExistence type="predicted"/>
<dbReference type="EMBL" id="BKCJ010004683">
    <property type="protein sequence ID" value="GEU62492.1"/>
    <property type="molecule type" value="Genomic_DNA"/>
</dbReference>
<comment type="caution">
    <text evidence="1">The sequence shown here is derived from an EMBL/GenBank/DDBJ whole genome shotgun (WGS) entry which is preliminary data.</text>
</comment>
<gene>
    <name evidence="1" type="ORF">Tci_034470</name>
</gene>
<name>A0A6L2LPW1_TANCI</name>
<reference evidence="1" key="1">
    <citation type="journal article" date="2019" name="Sci. Rep.">
        <title>Draft genome of Tanacetum cinerariifolium, the natural source of mosquito coil.</title>
        <authorList>
            <person name="Yamashiro T."/>
            <person name="Shiraishi A."/>
            <person name="Satake H."/>
            <person name="Nakayama K."/>
        </authorList>
    </citation>
    <scope>NUCLEOTIDE SEQUENCE</scope>
</reference>